<reference evidence="4" key="1">
    <citation type="journal article" date="2013" name="Genome Announc.">
        <title>Draft Genome Sequence of the Dimorphic Prosthecate Bacterium Brevundimonas abyssalis TAR-001T.</title>
        <authorList>
            <person name="Tsubouchi T."/>
            <person name="Nishi S."/>
            <person name="Usui K."/>
            <person name="Shimane Y."/>
            <person name="Takaki Y."/>
            <person name="Maruyama T."/>
            <person name="Hatada Y."/>
        </authorList>
    </citation>
    <scope>NUCLEOTIDE SEQUENCE [LARGE SCALE GENOMIC DNA]</scope>
    <source>
        <strain evidence="4">TAR-001</strain>
    </source>
</reference>
<keyword evidence="4" id="KW-1185">Reference proteome</keyword>
<sequence>MRLSWNEIRVRAAEFAREWADAHYEKGDTQTFYNEFFEAFGVRRRKVAAFEEPVRLLGEKRGFIDLFWKGVLLVEQKSAGRNLTRARQQALDYFPGLKDHELPRYVLLCDFQSFELIDLDTREETHFPLADLPAHVEAFGFVVGVEKRVFNDQDPVNIIAAEIMGKLHDALKPTYDGAPLERLLVRLLFCLFADDTGIFPERGMLETYLRDRTATDGHDLGAKLNLIFQTLNTPEDAAWRDGLDEDLAKFPYINGDLFAETLPIANFNTAMRERLLEACGFFWEKISPAIFGALFQSVMNAKERRAKAPTTPPKRTS</sequence>
<dbReference type="RefSeq" id="WP_021696780.1">
    <property type="nucleotide sequence ID" value="NZ_BATC01000010.1"/>
</dbReference>
<dbReference type="GO" id="GO:0008168">
    <property type="term" value="F:methyltransferase activity"/>
    <property type="evidence" value="ECO:0007669"/>
    <property type="project" value="UniProtKB-KW"/>
</dbReference>
<dbReference type="EMBL" id="BATC01000010">
    <property type="protein sequence ID" value="GAD58684.1"/>
    <property type="molecule type" value="Genomic_DNA"/>
</dbReference>
<protein>
    <submittedName>
        <fullName evidence="3">Type II restriction enzyme, methylase subunit YeeA</fullName>
    </submittedName>
</protein>
<gene>
    <name evidence="3" type="ORF">MBEBAB_0934</name>
</gene>
<organism evidence="3 4">
    <name type="scientific">Brevundimonas abyssalis TAR-001</name>
    <dbReference type="NCBI Taxonomy" id="1391729"/>
    <lineage>
        <taxon>Bacteria</taxon>
        <taxon>Pseudomonadati</taxon>
        <taxon>Pseudomonadota</taxon>
        <taxon>Alphaproteobacteria</taxon>
        <taxon>Caulobacterales</taxon>
        <taxon>Caulobacteraceae</taxon>
        <taxon>Brevundimonas</taxon>
    </lineage>
</organism>
<dbReference type="AlphaFoldDB" id="A0A8E0KKC2"/>
<comment type="caution">
    <text evidence="3">The sequence shown here is derived from an EMBL/GenBank/DDBJ whole genome shotgun (WGS) entry which is preliminary data.</text>
</comment>
<feature type="domain" description="MmeI-like N-terminal" evidence="1">
    <location>
        <begin position="11"/>
        <end position="172"/>
    </location>
</feature>
<dbReference type="InterPro" id="IPR029063">
    <property type="entry name" value="SAM-dependent_MTases_sf"/>
</dbReference>
<proteinExistence type="predicted"/>
<dbReference type="Proteomes" id="UP000016569">
    <property type="component" value="Unassembled WGS sequence"/>
</dbReference>
<keyword evidence="3" id="KW-0489">Methyltransferase</keyword>
<evidence type="ECO:0000259" key="2">
    <source>
        <dbReference type="Pfam" id="PF20465"/>
    </source>
</evidence>
<dbReference type="InterPro" id="IPR046819">
    <property type="entry name" value="MmeI_hel"/>
</dbReference>
<dbReference type="Pfam" id="PF20465">
    <property type="entry name" value="MmeI_hel"/>
    <property type="match status" value="1"/>
</dbReference>
<dbReference type="GO" id="GO:0032259">
    <property type="term" value="P:methylation"/>
    <property type="evidence" value="ECO:0007669"/>
    <property type="project" value="UniProtKB-KW"/>
</dbReference>
<evidence type="ECO:0000313" key="4">
    <source>
        <dbReference type="Proteomes" id="UP000016569"/>
    </source>
</evidence>
<accession>A0A8E0KKC2</accession>
<evidence type="ECO:0000259" key="1">
    <source>
        <dbReference type="Pfam" id="PF20464"/>
    </source>
</evidence>
<feature type="domain" description="MmeI-like helicase spacer" evidence="2">
    <location>
        <begin position="180"/>
        <end position="258"/>
    </location>
</feature>
<evidence type="ECO:0000313" key="3">
    <source>
        <dbReference type="EMBL" id="GAD58684.1"/>
    </source>
</evidence>
<keyword evidence="3" id="KW-0808">Transferase</keyword>
<dbReference type="Pfam" id="PF20464">
    <property type="entry name" value="MmeI_N"/>
    <property type="match status" value="1"/>
</dbReference>
<name>A0A8E0KKC2_9CAUL</name>
<dbReference type="SUPFAM" id="SSF53335">
    <property type="entry name" value="S-adenosyl-L-methionine-dependent methyltransferases"/>
    <property type="match status" value="1"/>
</dbReference>
<dbReference type="InterPro" id="IPR046817">
    <property type="entry name" value="MmeI_N"/>
</dbReference>